<feature type="domain" description="HTH cro/C1-type" evidence="2">
    <location>
        <begin position="12"/>
        <end position="69"/>
    </location>
</feature>
<dbReference type="Pfam" id="PF01381">
    <property type="entry name" value="HTH_3"/>
    <property type="match status" value="1"/>
</dbReference>
<keyword evidence="4" id="KW-1185">Reference proteome</keyword>
<dbReference type="Proteomes" id="UP001344888">
    <property type="component" value="Unassembled WGS sequence"/>
</dbReference>
<dbReference type="CDD" id="cd00093">
    <property type="entry name" value="HTH_XRE"/>
    <property type="match status" value="1"/>
</dbReference>
<protein>
    <submittedName>
        <fullName evidence="3">Helix-turn-helix transcriptional regulator</fullName>
    </submittedName>
</protein>
<dbReference type="Gene3D" id="1.10.260.40">
    <property type="entry name" value="lambda repressor-like DNA-binding domains"/>
    <property type="match status" value="1"/>
</dbReference>
<dbReference type="GO" id="GO:0003677">
    <property type="term" value="F:DNA binding"/>
    <property type="evidence" value="ECO:0007669"/>
    <property type="project" value="UniProtKB-KW"/>
</dbReference>
<evidence type="ECO:0000313" key="4">
    <source>
        <dbReference type="Proteomes" id="UP001344888"/>
    </source>
</evidence>
<dbReference type="SUPFAM" id="SSF47413">
    <property type="entry name" value="lambda repressor-like DNA-binding domains"/>
    <property type="match status" value="1"/>
</dbReference>
<dbReference type="InterPro" id="IPR001387">
    <property type="entry name" value="Cro/C1-type_HTH"/>
</dbReference>
<evidence type="ECO:0000256" key="1">
    <source>
        <dbReference type="ARBA" id="ARBA00023125"/>
    </source>
</evidence>
<comment type="caution">
    <text evidence="3">The sequence shown here is derived from an EMBL/GenBank/DDBJ whole genome shotgun (WGS) entry which is preliminary data.</text>
</comment>
<sequence length="127" mass="14439">MSDFLKLVGEQLRMIRIAKGLSQDEVAEKTGKLGFSKGRLSNIENGQSNITLTTLENLMKALEIAPDELFNFQKLSNVADIEEKSLMLNIHHSLLRDRDLNEVKYVVRVTKEFLDTMDAQVKKNSTK</sequence>
<dbReference type="AlphaFoldDB" id="A0AAW9NZT6"/>
<dbReference type="SMART" id="SM00530">
    <property type="entry name" value="HTH_XRE"/>
    <property type="match status" value="1"/>
</dbReference>
<reference evidence="3 4" key="1">
    <citation type="submission" date="2023-03" db="EMBL/GenBank/DDBJ databases">
        <title>Bacillus Genome Sequencing.</title>
        <authorList>
            <person name="Dunlap C."/>
        </authorList>
    </citation>
    <scope>NUCLEOTIDE SEQUENCE [LARGE SCALE GENOMIC DNA]</scope>
    <source>
        <strain evidence="3 4">B-59205</strain>
    </source>
</reference>
<name>A0AAW9NZT6_9BACL</name>
<organism evidence="3 4">
    <name type="scientific">Metasolibacillus meyeri</name>
    <dbReference type="NCBI Taxonomy" id="1071052"/>
    <lineage>
        <taxon>Bacteria</taxon>
        <taxon>Bacillati</taxon>
        <taxon>Bacillota</taxon>
        <taxon>Bacilli</taxon>
        <taxon>Bacillales</taxon>
        <taxon>Caryophanaceae</taxon>
        <taxon>Metasolibacillus</taxon>
    </lineage>
</organism>
<evidence type="ECO:0000313" key="3">
    <source>
        <dbReference type="EMBL" id="MEC1180728.1"/>
    </source>
</evidence>
<dbReference type="PANTHER" id="PTHR46797:SF24">
    <property type="entry name" value="DNA-BINDING PHAGE PROTEIN"/>
    <property type="match status" value="1"/>
</dbReference>
<dbReference type="GO" id="GO:0005829">
    <property type="term" value="C:cytosol"/>
    <property type="evidence" value="ECO:0007669"/>
    <property type="project" value="TreeGrafter"/>
</dbReference>
<accession>A0AAW9NZT6</accession>
<gene>
    <name evidence="3" type="ORF">P9B03_19940</name>
</gene>
<evidence type="ECO:0000259" key="2">
    <source>
        <dbReference type="PROSITE" id="PS50943"/>
    </source>
</evidence>
<dbReference type="PANTHER" id="PTHR46797">
    <property type="entry name" value="HTH-TYPE TRANSCRIPTIONAL REGULATOR"/>
    <property type="match status" value="1"/>
</dbReference>
<dbReference type="GO" id="GO:0003700">
    <property type="term" value="F:DNA-binding transcription factor activity"/>
    <property type="evidence" value="ECO:0007669"/>
    <property type="project" value="TreeGrafter"/>
</dbReference>
<keyword evidence="1" id="KW-0238">DNA-binding</keyword>
<proteinExistence type="predicted"/>
<dbReference type="InterPro" id="IPR010982">
    <property type="entry name" value="Lambda_DNA-bd_dom_sf"/>
</dbReference>
<dbReference type="RefSeq" id="WP_107840185.1">
    <property type="nucleotide sequence ID" value="NZ_JARSFG010000043.1"/>
</dbReference>
<dbReference type="EMBL" id="JARSFG010000043">
    <property type="protein sequence ID" value="MEC1180728.1"/>
    <property type="molecule type" value="Genomic_DNA"/>
</dbReference>
<dbReference type="InterPro" id="IPR050807">
    <property type="entry name" value="TransReg_Diox_bact_type"/>
</dbReference>
<dbReference type="PROSITE" id="PS50943">
    <property type="entry name" value="HTH_CROC1"/>
    <property type="match status" value="1"/>
</dbReference>